<protein>
    <submittedName>
        <fullName evidence="1">Uncharacterized protein</fullName>
    </submittedName>
</protein>
<geneLocation type="plasmid" evidence="2">
    <name>ph5-3</name>
</geneLocation>
<evidence type="ECO:0000313" key="1">
    <source>
        <dbReference type="EMBL" id="QCD43799.1"/>
    </source>
</evidence>
<dbReference type="Proteomes" id="UP000297149">
    <property type="component" value="Plasmid ph5-3"/>
</dbReference>
<sequence length="60" mass="6840">MASDFLVAPWLMSPAQIFVSESNILISVARFDGYDRIAECESRKHFVFDMRIVIICTLEG</sequence>
<proteinExistence type="predicted"/>
<reference evidence="2" key="1">
    <citation type="submission" date="2019-02" db="EMBL/GenBank/DDBJ databases">
        <title>Isolation and identification of novel species under the genus Muribaculum.</title>
        <authorList>
            <person name="Miyake S."/>
            <person name="Ding Y."/>
            <person name="Low A."/>
            <person name="Soh M."/>
            <person name="Seedorf H."/>
        </authorList>
    </citation>
    <scope>NUCLEOTIDE SEQUENCE [LARGE SCALE GENOMIC DNA]</scope>
    <source>
        <strain evidence="2">H5</strain>
        <plasmid evidence="2">ph5-3</plasmid>
    </source>
</reference>
<dbReference type="AlphaFoldDB" id="A0A4P7W6M3"/>
<accession>A0A4P7W6M3</accession>
<keyword evidence="2" id="KW-1185">Reference proteome</keyword>
<gene>
    <name evidence="1" type="ORF">E7747_16235</name>
</gene>
<keyword evidence="1" id="KW-0614">Plasmid</keyword>
<dbReference type="RefSeq" id="WP_136417212.1">
    <property type="nucleotide sequence ID" value="NZ_CP039399.1"/>
</dbReference>
<dbReference type="EMBL" id="CP039399">
    <property type="protein sequence ID" value="QCD43799.1"/>
    <property type="molecule type" value="Genomic_DNA"/>
</dbReference>
<organism evidence="1 2">
    <name type="scientific">Duncaniella dubosii</name>
    <dbReference type="NCBI Taxonomy" id="2518971"/>
    <lineage>
        <taxon>Bacteria</taxon>
        <taxon>Pseudomonadati</taxon>
        <taxon>Bacteroidota</taxon>
        <taxon>Bacteroidia</taxon>
        <taxon>Bacteroidales</taxon>
        <taxon>Muribaculaceae</taxon>
        <taxon>Duncaniella</taxon>
    </lineage>
</organism>
<dbReference type="KEGG" id="ddb:E7747_16235"/>
<evidence type="ECO:0000313" key="2">
    <source>
        <dbReference type="Proteomes" id="UP000297149"/>
    </source>
</evidence>
<name>A0A4P7W6M3_9BACT</name>